<dbReference type="AlphaFoldDB" id="A0A1Y0E8H3"/>
<dbReference type="Pfam" id="PF00403">
    <property type="entry name" value="HMA"/>
    <property type="match status" value="1"/>
</dbReference>
<organism evidence="3 4">
    <name type="scientific">Yoonia vestfoldensis</name>
    <dbReference type="NCBI Taxonomy" id="245188"/>
    <lineage>
        <taxon>Bacteria</taxon>
        <taxon>Pseudomonadati</taxon>
        <taxon>Pseudomonadota</taxon>
        <taxon>Alphaproteobacteria</taxon>
        <taxon>Rhodobacterales</taxon>
        <taxon>Paracoccaceae</taxon>
        <taxon>Yoonia</taxon>
    </lineage>
</organism>
<dbReference type="PROSITE" id="PS01047">
    <property type="entry name" value="HMA_1"/>
    <property type="match status" value="1"/>
</dbReference>
<keyword evidence="4" id="KW-1185">Reference proteome</keyword>
<keyword evidence="1" id="KW-0479">Metal-binding</keyword>
<name>A0A1Y0E8H3_9RHOB</name>
<sequence>MQFQIDNMGCGGCARSITTTIQAHDPAAQVMIDLPAKRVTVTTQADVTAIEQALLQAGFPPQRIA</sequence>
<dbReference type="Gene3D" id="3.30.70.100">
    <property type="match status" value="1"/>
</dbReference>
<accession>A0A1Y0E8H3</accession>
<dbReference type="InterPro" id="IPR017969">
    <property type="entry name" value="Heavy-metal-associated_CS"/>
</dbReference>
<evidence type="ECO:0000259" key="2">
    <source>
        <dbReference type="PROSITE" id="PS50846"/>
    </source>
</evidence>
<evidence type="ECO:0000313" key="4">
    <source>
        <dbReference type="Proteomes" id="UP000195273"/>
    </source>
</evidence>
<dbReference type="InterPro" id="IPR006121">
    <property type="entry name" value="HMA_dom"/>
</dbReference>
<dbReference type="InterPro" id="IPR036163">
    <property type="entry name" value="HMA_dom_sf"/>
</dbReference>
<dbReference type="CDD" id="cd00371">
    <property type="entry name" value="HMA"/>
    <property type="match status" value="1"/>
</dbReference>
<protein>
    <submittedName>
        <fullName evidence="3">Heavy-metal-associated domain protein</fullName>
    </submittedName>
</protein>
<dbReference type="SUPFAM" id="SSF55008">
    <property type="entry name" value="HMA, heavy metal-associated domain"/>
    <property type="match status" value="1"/>
</dbReference>
<evidence type="ECO:0000313" key="3">
    <source>
        <dbReference type="EMBL" id="ART99718.1"/>
    </source>
</evidence>
<dbReference type="Proteomes" id="UP000195273">
    <property type="component" value="Chromosome"/>
</dbReference>
<dbReference type="KEGG" id="lvs:LOKVESSMR4R_00379"/>
<gene>
    <name evidence="3" type="ORF">LOKVESSMR4R_00379</name>
</gene>
<dbReference type="OrthoDB" id="9801832at2"/>
<dbReference type="GO" id="GO:0046872">
    <property type="term" value="F:metal ion binding"/>
    <property type="evidence" value="ECO:0007669"/>
    <property type="project" value="UniProtKB-KW"/>
</dbReference>
<dbReference type="EMBL" id="CP021431">
    <property type="protein sequence ID" value="ART99718.1"/>
    <property type="molecule type" value="Genomic_DNA"/>
</dbReference>
<reference evidence="3 4" key="1">
    <citation type="submission" date="2017-05" db="EMBL/GenBank/DDBJ databases">
        <title>Genome Sequence of Loktanella vestfoldensis Strain SMR4r Isolated from a Culture of the Diatom Skeletonema marinoi.</title>
        <authorList>
            <person name="Topel M."/>
            <person name="Pinder M.I.M."/>
            <person name="Johansson O.N."/>
            <person name="Kourtchenko O."/>
            <person name="Godhe A."/>
            <person name="Clarke A.K."/>
        </authorList>
    </citation>
    <scope>NUCLEOTIDE SEQUENCE [LARGE SCALE GENOMIC DNA]</scope>
    <source>
        <strain evidence="3 4">SMR4r</strain>
    </source>
</reference>
<dbReference type="RefSeq" id="WP_087206050.1">
    <property type="nucleotide sequence ID" value="NZ_CP021431.1"/>
</dbReference>
<feature type="domain" description="HMA" evidence="2">
    <location>
        <begin position="1"/>
        <end position="62"/>
    </location>
</feature>
<evidence type="ECO:0000256" key="1">
    <source>
        <dbReference type="ARBA" id="ARBA00022723"/>
    </source>
</evidence>
<dbReference type="PROSITE" id="PS50846">
    <property type="entry name" value="HMA_2"/>
    <property type="match status" value="1"/>
</dbReference>
<proteinExistence type="predicted"/>